<dbReference type="InterPro" id="IPR006527">
    <property type="entry name" value="F-box-assoc_dom_typ1"/>
</dbReference>
<organism evidence="2 3">
    <name type="scientific">Tagetes erecta</name>
    <name type="common">African marigold</name>
    <dbReference type="NCBI Taxonomy" id="13708"/>
    <lineage>
        <taxon>Eukaryota</taxon>
        <taxon>Viridiplantae</taxon>
        <taxon>Streptophyta</taxon>
        <taxon>Embryophyta</taxon>
        <taxon>Tracheophyta</taxon>
        <taxon>Spermatophyta</taxon>
        <taxon>Magnoliopsida</taxon>
        <taxon>eudicotyledons</taxon>
        <taxon>Gunneridae</taxon>
        <taxon>Pentapetalae</taxon>
        <taxon>asterids</taxon>
        <taxon>campanulids</taxon>
        <taxon>Asterales</taxon>
        <taxon>Asteraceae</taxon>
        <taxon>Asteroideae</taxon>
        <taxon>Heliantheae alliance</taxon>
        <taxon>Tageteae</taxon>
        <taxon>Tagetes</taxon>
    </lineage>
</organism>
<accession>A0AAD8L5S0</accession>
<feature type="domain" description="F-box associated beta-propeller type 1" evidence="1">
    <location>
        <begin position="2"/>
        <end position="190"/>
    </location>
</feature>
<dbReference type="Pfam" id="PF07734">
    <property type="entry name" value="FBA_1"/>
    <property type="match status" value="1"/>
</dbReference>
<proteinExistence type="predicted"/>
<dbReference type="NCBIfam" id="TIGR01640">
    <property type="entry name" value="F_box_assoc_1"/>
    <property type="match status" value="1"/>
</dbReference>
<gene>
    <name evidence="2" type="ORF">QVD17_09313</name>
</gene>
<name>A0AAD8L5S0_TARER</name>
<reference evidence="2" key="1">
    <citation type="journal article" date="2023" name="bioRxiv">
        <title>Improved chromosome-level genome assembly for marigold (Tagetes erecta).</title>
        <authorList>
            <person name="Jiang F."/>
            <person name="Yuan L."/>
            <person name="Wang S."/>
            <person name="Wang H."/>
            <person name="Xu D."/>
            <person name="Wang A."/>
            <person name="Fan W."/>
        </authorList>
    </citation>
    <scope>NUCLEOTIDE SEQUENCE</scope>
    <source>
        <strain evidence="2">WSJ</strain>
        <tissue evidence="2">Leaf</tissue>
    </source>
</reference>
<evidence type="ECO:0000259" key="1">
    <source>
        <dbReference type="Pfam" id="PF07734"/>
    </source>
</evidence>
<keyword evidence="3" id="KW-1185">Reference proteome</keyword>
<dbReference type="PANTHER" id="PTHR31672">
    <property type="entry name" value="BNACNNG10540D PROTEIN"/>
    <property type="match status" value="1"/>
</dbReference>
<dbReference type="EMBL" id="JAUHHV010000002">
    <property type="protein sequence ID" value="KAK1432417.1"/>
    <property type="molecule type" value="Genomic_DNA"/>
</dbReference>
<evidence type="ECO:0000313" key="2">
    <source>
        <dbReference type="EMBL" id="KAK1432417.1"/>
    </source>
</evidence>
<protein>
    <recommendedName>
        <fullName evidence="1">F-box associated beta-propeller type 1 domain-containing protein</fullName>
    </recommendedName>
</protein>
<dbReference type="Proteomes" id="UP001229421">
    <property type="component" value="Unassembled WGS sequence"/>
</dbReference>
<dbReference type="InterPro" id="IPR050796">
    <property type="entry name" value="SCF_F-box_component"/>
</dbReference>
<dbReference type="InterPro" id="IPR017451">
    <property type="entry name" value="F-box-assoc_interact_dom"/>
</dbReference>
<evidence type="ECO:0000313" key="3">
    <source>
        <dbReference type="Proteomes" id="UP001229421"/>
    </source>
</evidence>
<dbReference type="AlphaFoldDB" id="A0AAD8L5S0"/>
<comment type="caution">
    <text evidence="2">The sequence shown here is derived from an EMBL/GenBank/DDBJ whole genome shotgun (WGS) entry which is preliminary data.</text>
</comment>
<sequence>MAVLWNFSIRKVVAIVLPNMGYGRYSTILGFGVCRETSDPKIVKIRQICRSSDIESITCIPWQVEVFTLSAGTWRSPYNNLPRKSIEFSYSHVGLDGFIYWLAVDRIVMDYDDESMSYNLIISFDLTNEEFRDVNLPDNLAHESYLNLYMSKLSESLVVLESTLEADNPTFTIWIMENGVSKSFTKLFTIYNVPHGGVVSVLEFRKCGEPVIEVIEEEYGGSDEPVLESEIVEHHRGTSCYSSLIVYKPYSKHMNNIGINGITRSFEGYSYKETLLLLDQPDYSIYDNGKCYNSNVRV</sequence>
<dbReference type="PANTHER" id="PTHR31672:SF10">
    <property type="entry name" value="F-BOX DOMAIN-CONTAINING PROTEIN"/>
    <property type="match status" value="1"/>
</dbReference>